<keyword evidence="3" id="KW-1185">Reference proteome</keyword>
<evidence type="ECO:0000313" key="3">
    <source>
        <dbReference type="Proteomes" id="UP001305414"/>
    </source>
</evidence>
<feature type="region of interest" description="Disordered" evidence="1">
    <location>
        <begin position="32"/>
        <end position="81"/>
    </location>
</feature>
<feature type="compositionally biased region" description="Basic and acidic residues" evidence="1">
    <location>
        <begin position="32"/>
        <end position="48"/>
    </location>
</feature>
<comment type="caution">
    <text evidence="2">The sequence shown here is derived from an EMBL/GenBank/DDBJ whole genome shotgun (WGS) entry which is preliminary data.</text>
</comment>
<dbReference type="Proteomes" id="UP001305414">
    <property type="component" value="Unassembled WGS sequence"/>
</dbReference>
<evidence type="ECO:0000313" key="2">
    <source>
        <dbReference type="EMBL" id="KAK5628704.1"/>
    </source>
</evidence>
<accession>A0AAN7UHZ5</accession>
<name>A0AAN7UHZ5_9PEZI</name>
<dbReference type="AlphaFoldDB" id="A0AAN7UHZ5"/>
<sequence length="93" mass="10034">MAASSLSAVHLCGGYLEQGELLQKLDRVAGTRDDGTDHGHCGKSRDGDEIGEGCEPSQHLECKPPKTCPSPRSGGSESRANNYNITMENIWKF</sequence>
<protein>
    <submittedName>
        <fullName evidence="2">Uncharacterized protein</fullName>
    </submittedName>
</protein>
<dbReference type="EMBL" id="JAWHQM010000009">
    <property type="protein sequence ID" value="KAK5628704.1"/>
    <property type="molecule type" value="Genomic_DNA"/>
</dbReference>
<organism evidence="2 3">
    <name type="scientific">Xylaria bambusicola</name>
    <dbReference type="NCBI Taxonomy" id="326684"/>
    <lineage>
        <taxon>Eukaryota</taxon>
        <taxon>Fungi</taxon>
        <taxon>Dikarya</taxon>
        <taxon>Ascomycota</taxon>
        <taxon>Pezizomycotina</taxon>
        <taxon>Sordariomycetes</taxon>
        <taxon>Xylariomycetidae</taxon>
        <taxon>Xylariales</taxon>
        <taxon>Xylariaceae</taxon>
        <taxon>Xylaria</taxon>
    </lineage>
</organism>
<evidence type="ECO:0000256" key="1">
    <source>
        <dbReference type="SAM" id="MobiDB-lite"/>
    </source>
</evidence>
<reference evidence="2 3" key="1">
    <citation type="submission" date="2023-10" db="EMBL/GenBank/DDBJ databases">
        <title>Draft genome sequence of Xylaria bambusicola isolate GMP-LS, the root and basal stem rot pathogen of sugarcane in Indonesia.</title>
        <authorList>
            <person name="Selvaraj P."/>
            <person name="Muralishankar V."/>
            <person name="Muruganantham S."/>
            <person name="Sp S."/>
            <person name="Haryani S."/>
            <person name="Lau K.J.X."/>
            <person name="Naqvi N.I."/>
        </authorList>
    </citation>
    <scope>NUCLEOTIDE SEQUENCE [LARGE SCALE GENOMIC DNA]</scope>
    <source>
        <strain evidence="2">GMP-LS</strain>
    </source>
</reference>
<gene>
    <name evidence="2" type="ORF">RRF57_004419</name>
</gene>
<proteinExistence type="predicted"/>